<dbReference type="Proteomes" id="UP000051497">
    <property type="component" value="Unassembled WGS sequence"/>
</dbReference>
<sequence>MPQNPQEYIKSLIKKGFTEQWIAQRANLSQSTVNRIKVGVVQYPRWNTAKNIERIYLQFAQ</sequence>
<reference evidence="1" key="1">
    <citation type="submission" date="2015-09" db="EMBL/GenBank/DDBJ databases">
        <title>Draft Genome Sequences of Two Novel Amoeba-resistant Intranuclear Bacteria, Candidatus Berkiella cookevillensis and Candidatus Berkiella aquae.</title>
        <authorList>
            <person name="Mehari Y.T."/>
            <person name="Arivett B.A."/>
            <person name="Farone A.L."/>
            <person name="Gunderson J.H."/>
            <person name="Farone M.B."/>
        </authorList>
    </citation>
    <scope>NUCLEOTIDE SEQUENCE [LARGE SCALE GENOMIC DNA]</scope>
    <source>
        <strain evidence="1">HT99</strain>
    </source>
</reference>
<gene>
    <name evidence="2" type="ORF">HT99x_015385</name>
    <name evidence="1" type="ORF">HT99x_02654</name>
</gene>
<dbReference type="RefSeq" id="WP_075067254.1">
    <property type="nucleotide sequence ID" value="NZ_LKAJ02000002.1"/>
</dbReference>
<reference evidence="2" key="3">
    <citation type="submission" date="2021-06" db="EMBL/GenBank/DDBJ databases">
        <title>Genomic Description and Analysis of Intracellular Bacteria, Candidatus Berkiella cookevillensis and Candidatus Berkiella aquae.</title>
        <authorList>
            <person name="Kidane D.T."/>
            <person name="Mehari Y.T."/>
            <person name="Rice F.C."/>
            <person name="Arivett B.A."/>
            <person name="Farone A.L."/>
            <person name="Berk S.G."/>
            <person name="Farone M.B."/>
        </authorList>
    </citation>
    <scope>NUCLEOTIDE SEQUENCE</scope>
    <source>
        <strain evidence="2">HT99</strain>
    </source>
</reference>
<dbReference type="InterPro" id="IPR010982">
    <property type="entry name" value="Lambda_DNA-bd_dom_sf"/>
</dbReference>
<organism evidence="1">
    <name type="scientific">Candidatus Berkiella aquae</name>
    <dbReference type="NCBI Taxonomy" id="295108"/>
    <lineage>
        <taxon>Bacteria</taxon>
        <taxon>Pseudomonadati</taxon>
        <taxon>Pseudomonadota</taxon>
        <taxon>Gammaproteobacteria</taxon>
        <taxon>Candidatus Berkiellales</taxon>
        <taxon>Candidatus Berkiellaceae</taxon>
        <taxon>Candidatus Berkiella</taxon>
    </lineage>
</organism>
<dbReference type="AlphaFoldDB" id="A0A0Q9YI12"/>
<name>A0A0Q9YI12_9GAMM</name>
<evidence type="ECO:0000313" key="1">
    <source>
        <dbReference type="EMBL" id="KRG20262.1"/>
    </source>
</evidence>
<keyword evidence="3" id="KW-1185">Reference proteome</keyword>
<evidence type="ECO:0000313" key="3">
    <source>
        <dbReference type="Proteomes" id="UP000051497"/>
    </source>
</evidence>
<evidence type="ECO:0008006" key="4">
    <source>
        <dbReference type="Google" id="ProtNLM"/>
    </source>
</evidence>
<accession>A0A0Q9YI12</accession>
<dbReference type="STRING" id="295108.HT99x_02654"/>
<proteinExistence type="predicted"/>
<reference evidence="2" key="2">
    <citation type="journal article" date="2016" name="Genome Announc.">
        <title>Draft Genome Sequences of Two Novel Amoeba-Resistant Intranuclear Bacteria, 'Candidatus Berkiella cookevillensis' and 'Candidatus Berkiella aquae'.</title>
        <authorList>
            <person name="Mehari Y.T."/>
            <person name="Arivett B.A."/>
            <person name="Farone A.L."/>
            <person name="Gunderson J.H."/>
            <person name="Farone M.B."/>
        </authorList>
    </citation>
    <scope>NUCLEOTIDE SEQUENCE</scope>
    <source>
        <strain evidence="2">HT99</strain>
    </source>
</reference>
<protein>
    <recommendedName>
        <fullName evidence="4">HTH cro/C1-type domain-containing protein</fullName>
    </recommendedName>
</protein>
<comment type="caution">
    <text evidence="1">The sequence shown here is derived from an EMBL/GenBank/DDBJ whole genome shotgun (WGS) entry which is preliminary data.</text>
</comment>
<dbReference type="EMBL" id="LKAJ01000014">
    <property type="protein sequence ID" value="KRG20262.1"/>
    <property type="molecule type" value="Genomic_DNA"/>
</dbReference>
<dbReference type="SUPFAM" id="SSF47413">
    <property type="entry name" value="lambda repressor-like DNA-binding domains"/>
    <property type="match status" value="1"/>
</dbReference>
<dbReference type="EMBL" id="LKAJ02000002">
    <property type="protein sequence ID" value="MCS5712821.1"/>
    <property type="molecule type" value="Genomic_DNA"/>
</dbReference>
<evidence type="ECO:0000313" key="2">
    <source>
        <dbReference type="EMBL" id="MCS5712821.1"/>
    </source>
</evidence>
<dbReference type="GO" id="GO:0003677">
    <property type="term" value="F:DNA binding"/>
    <property type="evidence" value="ECO:0007669"/>
    <property type="project" value="InterPro"/>
</dbReference>
<dbReference type="OrthoDB" id="9791537at2"/>